<feature type="non-terminal residue" evidence="1">
    <location>
        <position position="1"/>
    </location>
</feature>
<accession>A0A7J7LV15</accession>
<dbReference type="PANTHER" id="PTHR47926:SF347">
    <property type="entry name" value="PENTATRICOPEPTIDE REPEAT-CONTAINING PROTEIN"/>
    <property type="match status" value="1"/>
</dbReference>
<proteinExistence type="predicted"/>
<organism evidence="1 2">
    <name type="scientific">Kingdonia uniflora</name>
    <dbReference type="NCBI Taxonomy" id="39325"/>
    <lineage>
        <taxon>Eukaryota</taxon>
        <taxon>Viridiplantae</taxon>
        <taxon>Streptophyta</taxon>
        <taxon>Embryophyta</taxon>
        <taxon>Tracheophyta</taxon>
        <taxon>Spermatophyta</taxon>
        <taxon>Magnoliopsida</taxon>
        <taxon>Ranunculales</taxon>
        <taxon>Circaeasteraceae</taxon>
        <taxon>Kingdonia</taxon>
    </lineage>
</organism>
<comment type="caution">
    <text evidence="1">The sequence shown here is derived from an EMBL/GenBank/DDBJ whole genome shotgun (WGS) entry which is preliminary data.</text>
</comment>
<keyword evidence="2" id="KW-1185">Reference proteome</keyword>
<dbReference type="GO" id="GO:0003723">
    <property type="term" value="F:RNA binding"/>
    <property type="evidence" value="ECO:0007669"/>
    <property type="project" value="InterPro"/>
</dbReference>
<dbReference type="AlphaFoldDB" id="A0A7J7LV15"/>
<dbReference type="PANTHER" id="PTHR47926">
    <property type="entry name" value="PENTATRICOPEPTIDE REPEAT-CONTAINING PROTEIN"/>
    <property type="match status" value="1"/>
</dbReference>
<dbReference type="EMBL" id="JACGCM010001976">
    <property type="protein sequence ID" value="KAF6146465.1"/>
    <property type="molecule type" value="Genomic_DNA"/>
</dbReference>
<dbReference type="GO" id="GO:0009451">
    <property type="term" value="P:RNA modification"/>
    <property type="evidence" value="ECO:0007669"/>
    <property type="project" value="InterPro"/>
</dbReference>
<sequence length="151" mass="17124">MVKRFRLGLIGCSCCDGFDSNVLVLWGSVDARKLFDGMSIRYVVSWNAMVTWHVKGYALEANGAIWGLLLPAFRVYDDVELGEFALKHLVKLEPYSRANYTILSNIYSASGRWQDAGMFKSIYKVLSWISVPLEIFDSVPKERGVLLAYEK</sequence>
<reference evidence="1 2" key="1">
    <citation type="journal article" date="2020" name="IScience">
        <title>Genome Sequencing of the Endangered Kingdonia uniflora (Circaeasteraceae, Ranunculales) Reveals Potential Mechanisms of Evolutionary Specialization.</title>
        <authorList>
            <person name="Sun Y."/>
            <person name="Deng T."/>
            <person name="Zhang A."/>
            <person name="Moore M.J."/>
            <person name="Landis J.B."/>
            <person name="Lin N."/>
            <person name="Zhang H."/>
            <person name="Zhang X."/>
            <person name="Huang J."/>
            <person name="Zhang X."/>
            <person name="Sun H."/>
            <person name="Wang H."/>
        </authorList>
    </citation>
    <scope>NUCLEOTIDE SEQUENCE [LARGE SCALE GENOMIC DNA]</scope>
    <source>
        <strain evidence="1">TB1705</strain>
        <tissue evidence="1">Leaf</tissue>
    </source>
</reference>
<name>A0A7J7LV15_9MAGN</name>
<dbReference type="InterPro" id="IPR046848">
    <property type="entry name" value="E_motif"/>
</dbReference>
<protein>
    <submittedName>
        <fullName evidence="1">Uncharacterized protein</fullName>
    </submittedName>
</protein>
<gene>
    <name evidence="1" type="ORF">GIB67_037765</name>
</gene>
<dbReference type="InterPro" id="IPR046960">
    <property type="entry name" value="PPR_At4g14850-like_plant"/>
</dbReference>
<dbReference type="Proteomes" id="UP000541444">
    <property type="component" value="Unassembled WGS sequence"/>
</dbReference>
<dbReference type="Pfam" id="PF20431">
    <property type="entry name" value="E_motif"/>
    <property type="match status" value="1"/>
</dbReference>
<dbReference type="OrthoDB" id="185373at2759"/>
<evidence type="ECO:0000313" key="2">
    <source>
        <dbReference type="Proteomes" id="UP000541444"/>
    </source>
</evidence>
<evidence type="ECO:0000313" key="1">
    <source>
        <dbReference type="EMBL" id="KAF6146465.1"/>
    </source>
</evidence>